<reference evidence="1" key="1">
    <citation type="submission" date="2018-02" db="EMBL/GenBank/DDBJ databases">
        <title>Rhizophora mucronata_Transcriptome.</title>
        <authorList>
            <person name="Meera S.P."/>
            <person name="Sreeshan A."/>
            <person name="Augustine A."/>
        </authorList>
    </citation>
    <scope>NUCLEOTIDE SEQUENCE</scope>
    <source>
        <tissue evidence="1">Leaf</tissue>
    </source>
</reference>
<dbReference type="AlphaFoldDB" id="A0A2P2MTB7"/>
<proteinExistence type="predicted"/>
<name>A0A2P2MTB7_RHIMU</name>
<organism evidence="1">
    <name type="scientific">Rhizophora mucronata</name>
    <name type="common">Asiatic mangrove</name>
    <dbReference type="NCBI Taxonomy" id="61149"/>
    <lineage>
        <taxon>Eukaryota</taxon>
        <taxon>Viridiplantae</taxon>
        <taxon>Streptophyta</taxon>
        <taxon>Embryophyta</taxon>
        <taxon>Tracheophyta</taxon>
        <taxon>Spermatophyta</taxon>
        <taxon>Magnoliopsida</taxon>
        <taxon>eudicotyledons</taxon>
        <taxon>Gunneridae</taxon>
        <taxon>Pentapetalae</taxon>
        <taxon>rosids</taxon>
        <taxon>fabids</taxon>
        <taxon>Malpighiales</taxon>
        <taxon>Rhizophoraceae</taxon>
        <taxon>Rhizophora</taxon>
    </lineage>
</organism>
<sequence length="67" mass="7568">MELIGIKKPCHGDIFSFNCLLTLNMMYRNNTTTSTLLPSVATLPPKRSCHHSEVVKSVIFFSFHESP</sequence>
<accession>A0A2P2MTB7</accession>
<dbReference type="EMBL" id="GGEC01052985">
    <property type="protein sequence ID" value="MBX33469.1"/>
    <property type="molecule type" value="Transcribed_RNA"/>
</dbReference>
<evidence type="ECO:0000313" key="1">
    <source>
        <dbReference type="EMBL" id="MBX33469.1"/>
    </source>
</evidence>
<protein>
    <submittedName>
        <fullName evidence="1">Uncharacterized protein</fullName>
    </submittedName>
</protein>